<dbReference type="EMBL" id="JBHSMF010000006">
    <property type="protein sequence ID" value="MFC5498017.1"/>
    <property type="molecule type" value="Genomic_DNA"/>
</dbReference>
<gene>
    <name evidence="2" type="ORF">ACFPOE_10775</name>
</gene>
<evidence type="ECO:0000313" key="3">
    <source>
        <dbReference type="Proteomes" id="UP001596037"/>
    </source>
</evidence>
<dbReference type="RefSeq" id="WP_376850084.1">
    <property type="nucleotide sequence ID" value="NZ_JBHSMF010000006.1"/>
</dbReference>
<proteinExistence type="predicted"/>
<keyword evidence="3" id="KW-1185">Reference proteome</keyword>
<keyword evidence="2" id="KW-0969">Cilium</keyword>
<dbReference type="Proteomes" id="UP001596037">
    <property type="component" value="Unassembled WGS sequence"/>
</dbReference>
<accession>A0ABW0NG89</accession>
<dbReference type="Gene3D" id="1.20.58.380">
    <property type="entry name" value="Flagellar protein flit"/>
    <property type="match status" value="1"/>
</dbReference>
<feature type="region of interest" description="Disordered" evidence="1">
    <location>
        <begin position="95"/>
        <end position="128"/>
    </location>
</feature>
<keyword evidence="2" id="KW-0282">Flagellum</keyword>
<name>A0ABW0NG89_9BURK</name>
<evidence type="ECO:0000256" key="1">
    <source>
        <dbReference type="SAM" id="MobiDB-lite"/>
    </source>
</evidence>
<reference evidence="3" key="1">
    <citation type="journal article" date="2019" name="Int. J. Syst. Evol. Microbiol.">
        <title>The Global Catalogue of Microorganisms (GCM) 10K type strain sequencing project: providing services to taxonomists for standard genome sequencing and annotation.</title>
        <authorList>
            <consortium name="The Broad Institute Genomics Platform"/>
            <consortium name="The Broad Institute Genome Sequencing Center for Infectious Disease"/>
            <person name="Wu L."/>
            <person name="Ma J."/>
        </authorList>
    </citation>
    <scope>NUCLEOTIDE SEQUENCE [LARGE SCALE GENOMIC DNA]</scope>
    <source>
        <strain evidence="3">CCUG 57401</strain>
    </source>
</reference>
<evidence type="ECO:0000313" key="2">
    <source>
        <dbReference type="EMBL" id="MFC5498017.1"/>
    </source>
</evidence>
<keyword evidence="2" id="KW-0966">Cell projection</keyword>
<organism evidence="2 3">
    <name type="scientific">Caenimonas terrae</name>
    <dbReference type="NCBI Taxonomy" id="696074"/>
    <lineage>
        <taxon>Bacteria</taxon>
        <taxon>Pseudomonadati</taxon>
        <taxon>Pseudomonadota</taxon>
        <taxon>Betaproteobacteria</taxon>
        <taxon>Burkholderiales</taxon>
        <taxon>Comamonadaceae</taxon>
        <taxon>Caenimonas</taxon>
    </lineage>
</organism>
<comment type="caution">
    <text evidence="2">The sequence shown here is derived from an EMBL/GenBank/DDBJ whole genome shotgun (WGS) entry which is preliminary data.</text>
</comment>
<protein>
    <submittedName>
        <fullName evidence="2">Flagellar protein FliT</fullName>
    </submittedName>
</protein>
<sequence length="128" mass="13527">MAGASEIVACQRELAAAVAQMLALARAGQWKQLPELDWQCTSIAGRLRAMEVPALPAGDAAALAQLAVDIGAARDELNALVQPQFIALVRTLGEQRRPHARMRGRKPTHDPEKCPPGGARSPAGGHAH</sequence>